<dbReference type="AlphaFoldDB" id="A0A433MV72"/>
<evidence type="ECO:0000256" key="5">
    <source>
        <dbReference type="ARBA" id="ARBA00022496"/>
    </source>
</evidence>
<gene>
    <name evidence="17" type="ORF">EJP67_32050</name>
</gene>
<evidence type="ECO:0000313" key="18">
    <source>
        <dbReference type="Proteomes" id="UP000281118"/>
    </source>
</evidence>
<evidence type="ECO:0000259" key="16">
    <source>
        <dbReference type="SMART" id="SM00965"/>
    </source>
</evidence>
<keyword evidence="9" id="KW-0406">Ion transport</keyword>
<comment type="similarity">
    <text evidence="2 14 15">Belongs to the TonB-dependent receptor family.</text>
</comment>
<evidence type="ECO:0000256" key="13">
    <source>
        <dbReference type="ARBA" id="ARBA00023237"/>
    </source>
</evidence>
<keyword evidence="7" id="KW-0732">Signal</keyword>
<keyword evidence="8" id="KW-0408">Iron</keyword>
<evidence type="ECO:0000256" key="6">
    <source>
        <dbReference type="ARBA" id="ARBA00022692"/>
    </source>
</evidence>
<sequence>MNSARAQAQPADVPARASFDIPAGALEDALSSFARQAGITLSFDPALVRGKNAAAIQGRRTVAEGLAELLSPHRLEAVPGTSGAYAVRQATGTPAAVSGPNAILPTLTVNAPGERADGQVEGYVAQRSATATRTDTPLLETPRAVTVVTRAQMDDQAVHTVEQSLRYSAGVLTEVAGYDTRFASLTVRGFAPAEYLDGFKLPTNSFATRWLVEPQALERVELLKGPGAVYDPSAPGGAINMVSKRPSAEAVREVSVSLGNRNRRQGSFDIGGAMNADGSLLFRLNGVLRNSDGQTDYSRDDRSFIAPSLTWMPSARTKVTLMAEATRDRTTPKSIWPQSALITPNPWGSIPRERYIGEPGYDRYDRDAFSLTYLFEHQLSDNWTLRQNARHARLDIDYRQVYGTGFQSDLRTLDRMVMRVDERNRTSTLDTQVEGRFSTGAVSHTLLMGMEYQRQASSQQGGIGPAPSIDAFAPVYGQPVSDPPVNGLGDNSITQRGFYVQDQMRKGPWSLGLTVRQDRARSSVNRLVSSSFGIDTNTKTTYNAGLLYLAPNGLAPYFSYATSFTPLPGAIPNGTLLKPELGRQFEAGLKYRPPGIDALFTVSVFDLRKSNSPVFDPFVIGPVSQIGEVRTRGPEFEARAALTKQLKLVASYTLLDAKVTQSLNPAEIGKQPLNTARQTASLWLDYRFGGPALKGWSVGGGIRHVGKVPASTDNSSYNPPYTLVDAALRYEQGPYSFALNATNLTDRSYVAGNGQYFGQRRAVQAKFSYRW</sequence>
<evidence type="ECO:0000256" key="9">
    <source>
        <dbReference type="ARBA" id="ARBA00023065"/>
    </source>
</evidence>
<dbReference type="Pfam" id="PF00593">
    <property type="entry name" value="TonB_dep_Rec_b-barrel"/>
    <property type="match status" value="1"/>
</dbReference>
<comment type="subcellular location">
    <subcellularLocation>
        <location evidence="1 14">Cell outer membrane</location>
        <topology evidence="1 14">Multi-pass membrane protein</topology>
    </subcellularLocation>
</comment>
<accession>A0A433MV72</accession>
<keyword evidence="6 14" id="KW-0812">Transmembrane</keyword>
<evidence type="ECO:0000256" key="8">
    <source>
        <dbReference type="ARBA" id="ARBA00023004"/>
    </source>
</evidence>
<proteinExistence type="inferred from homology"/>
<evidence type="ECO:0000256" key="1">
    <source>
        <dbReference type="ARBA" id="ARBA00004571"/>
    </source>
</evidence>
<dbReference type="OrthoDB" id="127311at2"/>
<dbReference type="NCBIfam" id="TIGR01783">
    <property type="entry name" value="TonB-siderophor"/>
    <property type="match status" value="1"/>
</dbReference>
<dbReference type="Gene3D" id="2.170.130.10">
    <property type="entry name" value="TonB-dependent receptor, plug domain"/>
    <property type="match status" value="1"/>
</dbReference>
<dbReference type="InterPro" id="IPR011662">
    <property type="entry name" value="Secretin/TonB_short_N"/>
</dbReference>
<reference evidence="17 18" key="1">
    <citation type="submission" date="2018-12" db="EMBL/GenBank/DDBJ databases">
        <title>The genome sequences of Variovorax guangxiensis DSM 27352.</title>
        <authorList>
            <person name="Gao J."/>
            <person name="Sun J."/>
        </authorList>
    </citation>
    <scope>NUCLEOTIDE SEQUENCE [LARGE SCALE GENOMIC DNA]</scope>
    <source>
        <strain evidence="17 18">DSM 27352</strain>
    </source>
</reference>
<keyword evidence="11 14" id="KW-0472">Membrane</keyword>
<evidence type="ECO:0000256" key="2">
    <source>
        <dbReference type="ARBA" id="ARBA00009810"/>
    </source>
</evidence>
<evidence type="ECO:0000256" key="7">
    <source>
        <dbReference type="ARBA" id="ARBA00022729"/>
    </source>
</evidence>
<dbReference type="Pfam" id="PF07715">
    <property type="entry name" value="Plug"/>
    <property type="match status" value="1"/>
</dbReference>
<keyword evidence="10 15" id="KW-0798">TonB box</keyword>
<name>A0A433MV72_9BURK</name>
<dbReference type="Gene3D" id="3.55.50.30">
    <property type="match status" value="1"/>
</dbReference>
<dbReference type="GO" id="GO:0015891">
    <property type="term" value="P:siderophore transport"/>
    <property type="evidence" value="ECO:0007669"/>
    <property type="project" value="InterPro"/>
</dbReference>
<feature type="domain" description="Secretin/TonB short N-terminal" evidence="16">
    <location>
        <begin position="39"/>
        <end position="90"/>
    </location>
</feature>
<dbReference type="PANTHER" id="PTHR32552">
    <property type="entry name" value="FERRICHROME IRON RECEPTOR-RELATED"/>
    <property type="match status" value="1"/>
</dbReference>
<comment type="caution">
    <text evidence="17">The sequence shown here is derived from an EMBL/GenBank/DDBJ whole genome shotgun (WGS) entry which is preliminary data.</text>
</comment>
<dbReference type="InterPro" id="IPR000531">
    <property type="entry name" value="Beta-barrel_TonB"/>
</dbReference>
<dbReference type="CDD" id="cd01347">
    <property type="entry name" value="ligand_gated_channel"/>
    <property type="match status" value="1"/>
</dbReference>
<keyword evidence="4 14" id="KW-1134">Transmembrane beta strand</keyword>
<dbReference type="GO" id="GO:0015344">
    <property type="term" value="F:siderophore uptake transmembrane transporter activity"/>
    <property type="evidence" value="ECO:0007669"/>
    <property type="project" value="TreeGrafter"/>
</dbReference>
<keyword evidence="5" id="KW-0410">Iron transport</keyword>
<keyword evidence="3 14" id="KW-0813">Transport</keyword>
<organism evidence="17 18">
    <name type="scientific">Variovorax guangxiensis</name>
    <dbReference type="NCBI Taxonomy" id="1775474"/>
    <lineage>
        <taxon>Bacteria</taxon>
        <taxon>Pseudomonadati</taxon>
        <taxon>Pseudomonadota</taxon>
        <taxon>Betaproteobacteria</taxon>
        <taxon>Burkholderiales</taxon>
        <taxon>Comamonadaceae</taxon>
        <taxon>Variovorax</taxon>
    </lineage>
</organism>
<dbReference type="GO" id="GO:0009279">
    <property type="term" value="C:cell outer membrane"/>
    <property type="evidence" value="ECO:0007669"/>
    <property type="project" value="UniProtKB-SubCell"/>
</dbReference>
<protein>
    <submittedName>
        <fullName evidence="17">TonB-dependent siderophore receptor</fullName>
    </submittedName>
</protein>
<dbReference type="RefSeq" id="WP_126025748.1">
    <property type="nucleotide sequence ID" value="NZ_RXFT01000023.1"/>
</dbReference>
<evidence type="ECO:0000313" key="17">
    <source>
        <dbReference type="EMBL" id="RUR71689.1"/>
    </source>
</evidence>
<evidence type="ECO:0000256" key="15">
    <source>
        <dbReference type="RuleBase" id="RU003357"/>
    </source>
</evidence>
<dbReference type="PANTHER" id="PTHR32552:SF68">
    <property type="entry name" value="FERRICHROME OUTER MEMBRANE TRANSPORTER_PHAGE RECEPTOR"/>
    <property type="match status" value="1"/>
</dbReference>
<dbReference type="InterPro" id="IPR039426">
    <property type="entry name" value="TonB-dep_rcpt-like"/>
</dbReference>
<dbReference type="InterPro" id="IPR036942">
    <property type="entry name" value="Beta-barrel_TonB_sf"/>
</dbReference>
<evidence type="ECO:0000256" key="11">
    <source>
        <dbReference type="ARBA" id="ARBA00023136"/>
    </source>
</evidence>
<evidence type="ECO:0000256" key="12">
    <source>
        <dbReference type="ARBA" id="ARBA00023170"/>
    </source>
</evidence>
<evidence type="ECO:0000256" key="3">
    <source>
        <dbReference type="ARBA" id="ARBA00022448"/>
    </source>
</evidence>
<dbReference type="EMBL" id="RXFT01000023">
    <property type="protein sequence ID" value="RUR71689.1"/>
    <property type="molecule type" value="Genomic_DNA"/>
</dbReference>
<dbReference type="InterPro" id="IPR012910">
    <property type="entry name" value="Plug_dom"/>
</dbReference>
<keyword evidence="12 17" id="KW-0675">Receptor</keyword>
<dbReference type="InterPro" id="IPR010105">
    <property type="entry name" value="TonB_sidphr_rcpt"/>
</dbReference>
<keyword evidence="13 14" id="KW-0998">Cell outer membrane</keyword>
<evidence type="ECO:0000256" key="10">
    <source>
        <dbReference type="ARBA" id="ARBA00023077"/>
    </source>
</evidence>
<evidence type="ECO:0000256" key="14">
    <source>
        <dbReference type="PROSITE-ProRule" id="PRU01360"/>
    </source>
</evidence>
<dbReference type="PROSITE" id="PS52016">
    <property type="entry name" value="TONB_DEPENDENT_REC_3"/>
    <property type="match status" value="1"/>
</dbReference>
<dbReference type="SMART" id="SM00965">
    <property type="entry name" value="STN"/>
    <property type="match status" value="1"/>
</dbReference>
<dbReference type="GO" id="GO:0038023">
    <property type="term" value="F:signaling receptor activity"/>
    <property type="evidence" value="ECO:0007669"/>
    <property type="project" value="InterPro"/>
</dbReference>
<dbReference type="Proteomes" id="UP000281118">
    <property type="component" value="Unassembled WGS sequence"/>
</dbReference>
<dbReference type="SUPFAM" id="SSF56935">
    <property type="entry name" value="Porins"/>
    <property type="match status" value="1"/>
</dbReference>
<dbReference type="InterPro" id="IPR037066">
    <property type="entry name" value="Plug_dom_sf"/>
</dbReference>
<dbReference type="Gene3D" id="2.40.170.20">
    <property type="entry name" value="TonB-dependent receptor, beta-barrel domain"/>
    <property type="match status" value="1"/>
</dbReference>
<dbReference type="FunFam" id="2.40.170.20:FF:000005">
    <property type="entry name" value="TonB-dependent siderophore receptor"/>
    <property type="match status" value="1"/>
</dbReference>
<evidence type="ECO:0000256" key="4">
    <source>
        <dbReference type="ARBA" id="ARBA00022452"/>
    </source>
</evidence>